<reference evidence="4 5" key="1">
    <citation type="journal article" date="2019" name="Environ. Microbiol.">
        <title>Species interactions and distinct microbial communities in high Arctic permafrost affected cryosols are associated with the CH4 and CO2 gas fluxes.</title>
        <authorList>
            <person name="Altshuler I."/>
            <person name="Hamel J."/>
            <person name="Turney S."/>
            <person name="Magnuson E."/>
            <person name="Levesque R."/>
            <person name="Greer C."/>
            <person name="Whyte L.G."/>
        </authorList>
    </citation>
    <scope>NUCLEOTIDE SEQUENCE [LARGE SCALE GENOMIC DNA]</scope>
    <source>
        <strain evidence="4 5">S9.3B</strain>
    </source>
</reference>
<dbReference type="InterPro" id="IPR016032">
    <property type="entry name" value="Sig_transdc_resp-reg_C-effctor"/>
</dbReference>
<evidence type="ECO:0000256" key="2">
    <source>
        <dbReference type="PROSITE-ProRule" id="PRU01091"/>
    </source>
</evidence>
<sequence length="114" mass="13143">MAKTNCSPWRLAIDQRDLIAPCGTPCGLSTAEFDFLYYLNRRRGLPVPRTVLSEEIFRRPWYPEDRAIDNVAARLRRRLAPFCNDPNMIKAVRGVGYVFTGIRQQDIINKQSTL</sequence>
<dbReference type="GO" id="GO:0000160">
    <property type="term" value="P:phosphorelay signal transduction system"/>
    <property type="evidence" value="ECO:0007669"/>
    <property type="project" value="InterPro"/>
</dbReference>
<evidence type="ECO:0000313" key="5">
    <source>
        <dbReference type="Proteomes" id="UP000317078"/>
    </source>
</evidence>
<protein>
    <submittedName>
        <fullName evidence="4">Winged helix family transcriptional regulator</fullName>
    </submittedName>
</protein>
<dbReference type="PROSITE" id="PS51755">
    <property type="entry name" value="OMPR_PHOB"/>
    <property type="match status" value="1"/>
</dbReference>
<dbReference type="Proteomes" id="UP000317078">
    <property type="component" value="Unassembled WGS sequence"/>
</dbReference>
<evidence type="ECO:0000256" key="1">
    <source>
        <dbReference type="ARBA" id="ARBA00023125"/>
    </source>
</evidence>
<dbReference type="Gene3D" id="1.10.10.10">
    <property type="entry name" value="Winged helix-like DNA-binding domain superfamily/Winged helix DNA-binding domain"/>
    <property type="match status" value="1"/>
</dbReference>
<dbReference type="SUPFAM" id="SSF46894">
    <property type="entry name" value="C-terminal effector domain of the bipartite response regulators"/>
    <property type="match status" value="1"/>
</dbReference>
<dbReference type="GO" id="GO:0003677">
    <property type="term" value="F:DNA binding"/>
    <property type="evidence" value="ECO:0007669"/>
    <property type="project" value="UniProtKB-UniRule"/>
</dbReference>
<dbReference type="GO" id="GO:0006355">
    <property type="term" value="P:regulation of DNA-templated transcription"/>
    <property type="evidence" value="ECO:0007669"/>
    <property type="project" value="InterPro"/>
</dbReference>
<gene>
    <name evidence="4" type="ORF">EAH89_29220</name>
</gene>
<keyword evidence="5" id="KW-1185">Reference proteome</keyword>
<comment type="caution">
    <text evidence="4">The sequence shown here is derived from an EMBL/GenBank/DDBJ whole genome shotgun (WGS) entry which is preliminary data.</text>
</comment>
<dbReference type="EMBL" id="RCZP01000074">
    <property type="protein sequence ID" value="TPG38919.1"/>
    <property type="molecule type" value="Genomic_DNA"/>
</dbReference>
<organism evidence="4 5">
    <name type="scientific">Muricoccus nepalensis</name>
    <dbReference type="NCBI Taxonomy" id="1854500"/>
    <lineage>
        <taxon>Bacteria</taxon>
        <taxon>Pseudomonadati</taxon>
        <taxon>Pseudomonadota</taxon>
        <taxon>Alphaproteobacteria</taxon>
        <taxon>Acetobacterales</taxon>
        <taxon>Roseomonadaceae</taxon>
        <taxon>Muricoccus</taxon>
    </lineage>
</organism>
<accession>A0A502EPJ3</accession>
<feature type="DNA-binding region" description="OmpR/PhoB-type" evidence="2">
    <location>
        <begin position="1"/>
        <end position="101"/>
    </location>
</feature>
<proteinExistence type="predicted"/>
<dbReference type="Pfam" id="PF00486">
    <property type="entry name" value="Trans_reg_C"/>
    <property type="match status" value="1"/>
</dbReference>
<dbReference type="InterPro" id="IPR036388">
    <property type="entry name" value="WH-like_DNA-bd_sf"/>
</dbReference>
<dbReference type="InterPro" id="IPR001867">
    <property type="entry name" value="OmpR/PhoB-type_DNA-bd"/>
</dbReference>
<dbReference type="AlphaFoldDB" id="A0A502EPJ3"/>
<feature type="domain" description="OmpR/PhoB-type" evidence="3">
    <location>
        <begin position="1"/>
        <end position="101"/>
    </location>
</feature>
<dbReference type="SMART" id="SM00862">
    <property type="entry name" value="Trans_reg_C"/>
    <property type="match status" value="1"/>
</dbReference>
<dbReference type="CDD" id="cd00383">
    <property type="entry name" value="trans_reg_C"/>
    <property type="match status" value="1"/>
</dbReference>
<evidence type="ECO:0000259" key="3">
    <source>
        <dbReference type="PROSITE" id="PS51755"/>
    </source>
</evidence>
<name>A0A502EPJ3_9PROT</name>
<evidence type="ECO:0000313" key="4">
    <source>
        <dbReference type="EMBL" id="TPG38919.1"/>
    </source>
</evidence>
<keyword evidence="1 2" id="KW-0238">DNA-binding</keyword>